<keyword evidence="3" id="KW-1185">Reference proteome</keyword>
<organism evidence="2 3">
    <name type="scientific">Eimeria mitis</name>
    <dbReference type="NCBI Taxonomy" id="44415"/>
    <lineage>
        <taxon>Eukaryota</taxon>
        <taxon>Sar</taxon>
        <taxon>Alveolata</taxon>
        <taxon>Apicomplexa</taxon>
        <taxon>Conoidasida</taxon>
        <taxon>Coccidia</taxon>
        <taxon>Eucoccidiorida</taxon>
        <taxon>Eimeriorina</taxon>
        <taxon>Eimeriidae</taxon>
        <taxon>Eimeria</taxon>
    </lineage>
</organism>
<protein>
    <submittedName>
        <fullName evidence="2">Uncharacterized protein</fullName>
    </submittedName>
</protein>
<dbReference type="RefSeq" id="XP_013350000.1">
    <property type="nucleotide sequence ID" value="XM_013494546.1"/>
</dbReference>
<feature type="compositionally biased region" description="Polar residues" evidence="1">
    <location>
        <begin position="232"/>
        <end position="241"/>
    </location>
</feature>
<feature type="compositionally biased region" description="Basic and acidic residues" evidence="1">
    <location>
        <begin position="94"/>
        <end position="126"/>
    </location>
</feature>
<dbReference type="AlphaFoldDB" id="U6JTP2"/>
<feature type="compositionally biased region" description="Low complexity" evidence="1">
    <location>
        <begin position="248"/>
        <end position="268"/>
    </location>
</feature>
<evidence type="ECO:0000313" key="3">
    <source>
        <dbReference type="Proteomes" id="UP000030744"/>
    </source>
</evidence>
<feature type="region of interest" description="Disordered" evidence="1">
    <location>
        <begin position="1"/>
        <end position="273"/>
    </location>
</feature>
<name>U6JTP2_9EIME</name>
<gene>
    <name evidence="2" type="ORF">EMH_0008580</name>
</gene>
<dbReference type="GeneID" id="25375847"/>
<proteinExistence type="predicted"/>
<sequence>MSKLSAFFDKKKKKVAKATAPPELTQVTEKVEEPVTEDSAEWSLEPQQDAAVSWAAGPASPAANGAAAAATTGGTAEGPLGRSLRVSAVGAYEIESKKDKSWSTMKRLDEEQRRGLQELREQEARELLLQQQLEQGIEPQQDTSPESTQQQQQEATPPKEEENKPWVSTRVLRNLEAGGSLRRARGAPVPSFDGDPDLATAVQLISSKPQQQQQTKKQQQQQRKSPTEPQQDTTASTSPSTKSEDRQQQQQQQGNTSSSSSSSSSSLSDAEGSVAAPAAFTFDVQKFVSFEGLSGAAVPLDGEQVRAKYEARAPWTALAATEA</sequence>
<feature type="compositionally biased region" description="Low complexity" evidence="1">
    <location>
        <begin position="50"/>
        <end position="81"/>
    </location>
</feature>
<feature type="compositionally biased region" description="Low complexity" evidence="1">
    <location>
        <begin position="206"/>
        <end position="231"/>
    </location>
</feature>
<dbReference type="Proteomes" id="UP000030744">
    <property type="component" value="Unassembled WGS sequence"/>
</dbReference>
<evidence type="ECO:0000313" key="2">
    <source>
        <dbReference type="EMBL" id="CDJ27422.1"/>
    </source>
</evidence>
<dbReference type="EMBL" id="HG679585">
    <property type="protein sequence ID" value="CDJ27422.1"/>
    <property type="molecule type" value="Genomic_DNA"/>
</dbReference>
<dbReference type="OrthoDB" id="346987at2759"/>
<feature type="compositionally biased region" description="Low complexity" evidence="1">
    <location>
        <begin position="127"/>
        <end position="156"/>
    </location>
</feature>
<evidence type="ECO:0000256" key="1">
    <source>
        <dbReference type="SAM" id="MobiDB-lite"/>
    </source>
</evidence>
<reference evidence="2" key="2">
    <citation type="submission" date="2013-10" db="EMBL/GenBank/DDBJ databases">
        <authorList>
            <person name="Aslett M."/>
        </authorList>
    </citation>
    <scope>NUCLEOTIDE SEQUENCE [LARGE SCALE GENOMIC DNA]</scope>
    <source>
        <strain evidence="2">Houghton</strain>
    </source>
</reference>
<reference evidence="2" key="1">
    <citation type="submission" date="2013-10" db="EMBL/GenBank/DDBJ databases">
        <title>Genomic analysis of the causative agents of coccidiosis in chickens.</title>
        <authorList>
            <person name="Reid A.J."/>
            <person name="Blake D."/>
            <person name="Billington K."/>
            <person name="Browne H."/>
            <person name="Dunn M."/>
            <person name="Hung S."/>
            <person name="Kawahara F."/>
            <person name="Miranda-Saavedra D."/>
            <person name="Mourier T."/>
            <person name="Nagra H."/>
            <person name="Otto T.D."/>
            <person name="Rawlings N."/>
            <person name="Sanchez A."/>
            <person name="Sanders M."/>
            <person name="Subramaniam C."/>
            <person name="Tay Y."/>
            <person name="Dear P."/>
            <person name="Doerig C."/>
            <person name="Gruber A."/>
            <person name="Parkinson J."/>
            <person name="Shirley M."/>
            <person name="Wan K.L."/>
            <person name="Berriman M."/>
            <person name="Tomley F."/>
            <person name="Pain A."/>
        </authorList>
    </citation>
    <scope>NUCLEOTIDE SEQUENCE [LARGE SCALE GENOMIC DNA]</scope>
    <source>
        <strain evidence="2">Houghton</strain>
    </source>
</reference>
<dbReference type="VEuPathDB" id="ToxoDB:EMH_0008580"/>
<accession>U6JTP2</accession>